<evidence type="ECO:0000313" key="4">
    <source>
        <dbReference type="Proteomes" id="UP000663860"/>
    </source>
</evidence>
<reference evidence="3" key="1">
    <citation type="submission" date="2021-02" db="EMBL/GenBank/DDBJ databases">
        <authorList>
            <person name="Nowell W R."/>
        </authorList>
    </citation>
    <scope>NUCLEOTIDE SEQUENCE</scope>
</reference>
<keyword evidence="2" id="KW-0472">Membrane</keyword>
<accession>A0A814S1B2</accession>
<comment type="caution">
    <text evidence="3">The sequence shown here is derived from an EMBL/GenBank/DDBJ whole genome shotgun (WGS) entry which is preliminary data.</text>
</comment>
<evidence type="ECO:0000256" key="1">
    <source>
        <dbReference type="SAM" id="MobiDB-lite"/>
    </source>
</evidence>
<keyword evidence="2" id="KW-1133">Transmembrane helix</keyword>
<name>A0A814S1B2_9BILA</name>
<feature type="region of interest" description="Disordered" evidence="1">
    <location>
        <begin position="102"/>
        <end position="123"/>
    </location>
</feature>
<dbReference type="Proteomes" id="UP000663860">
    <property type="component" value="Unassembled WGS sequence"/>
</dbReference>
<proteinExistence type="predicted"/>
<keyword evidence="2" id="KW-0812">Transmembrane</keyword>
<evidence type="ECO:0000313" key="3">
    <source>
        <dbReference type="EMBL" id="CAF1141190.1"/>
    </source>
</evidence>
<sequence>MDSSLTLGLNDPINTNEYSVSEPREQHQHVTKAEYSPVGSSRKLNLLLQRSFRYSYRQRCCRCFPTIFCELLFPLILIGLLALTRYGTNALFEEMNKNSYSGPRNFDHRSQCSQDQNSTIPTSLSTNSIKNCFKFPPSYKQRGD</sequence>
<dbReference type="EMBL" id="CAJNOE010000313">
    <property type="protein sequence ID" value="CAF1141190.1"/>
    <property type="molecule type" value="Genomic_DNA"/>
</dbReference>
<protein>
    <submittedName>
        <fullName evidence="3">Uncharacterized protein</fullName>
    </submittedName>
</protein>
<dbReference type="AlphaFoldDB" id="A0A814S1B2"/>
<gene>
    <name evidence="3" type="ORF">IZO911_LOCUS25235</name>
</gene>
<feature type="transmembrane region" description="Helical" evidence="2">
    <location>
        <begin position="63"/>
        <end position="83"/>
    </location>
</feature>
<evidence type="ECO:0000256" key="2">
    <source>
        <dbReference type="SAM" id="Phobius"/>
    </source>
</evidence>
<feature type="compositionally biased region" description="Polar residues" evidence="1">
    <location>
        <begin position="111"/>
        <end position="123"/>
    </location>
</feature>
<organism evidence="3 4">
    <name type="scientific">Adineta steineri</name>
    <dbReference type="NCBI Taxonomy" id="433720"/>
    <lineage>
        <taxon>Eukaryota</taxon>
        <taxon>Metazoa</taxon>
        <taxon>Spiralia</taxon>
        <taxon>Gnathifera</taxon>
        <taxon>Rotifera</taxon>
        <taxon>Eurotatoria</taxon>
        <taxon>Bdelloidea</taxon>
        <taxon>Adinetida</taxon>
        <taxon>Adinetidae</taxon>
        <taxon>Adineta</taxon>
    </lineage>
</organism>